<organism evidence="3 4">
    <name type="scientific">Nocardia iowensis</name>
    <dbReference type="NCBI Taxonomy" id="204891"/>
    <lineage>
        <taxon>Bacteria</taxon>
        <taxon>Bacillati</taxon>
        <taxon>Actinomycetota</taxon>
        <taxon>Actinomycetes</taxon>
        <taxon>Mycobacteriales</taxon>
        <taxon>Nocardiaceae</taxon>
        <taxon>Nocardia</taxon>
    </lineage>
</organism>
<sequence length="303" mass="34228">MTASAALESTSARTLPPRRPFEPGTRLWDETGLITFSLTAGSAFLLQTMEPSISAVVDEHSTFRTDPMGRAVRSIASVMMWIYGGEEALAEADRLRTMHASLNTTDAHGVRHKALAAGPWAWVLHTGTFAFAENAKYFARNPLSPAEKEAVYQEMVQLMRNFSVAPKQIPADYAEFETFFNDMVSNHLQATDTARDYLRVIRSVAPPKQLPRALAPLWRRAAAPVGRLQYFVTVGTTPEVARKKLGLTWTESDERKLRALGWVIARAVPLLPERVRYFPIAFEARRLERDRQRLRKMIDFRPI</sequence>
<dbReference type="Pfam" id="PF09995">
    <property type="entry name" value="MPAB_Lcp_cat"/>
    <property type="match status" value="1"/>
</dbReference>
<gene>
    <name evidence="3" type="ORF">KV110_32580</name>
</gene>
<dbReference type="EMBL" id="CP078145">
    <property type="protein sequence ID" value="QXN90126.1"/>
    <property type="molecule type" value="Genomic_DNA"/>
</dbReference>
<feature type="region of interest" description="Disordered" evidence="1">
    <location>
        <begin position="1"/>
        <end position="22"/>
    </location>
</feature>
<evidence type="ECO:0000259" key="2">
    <source>
        <dbReference type="Pfam" id="PF09995"/>
    </source>
</evidence>
<evidence type="ECO:0000256" key="1">
    <source>
        <dbReference type="SAM" id="MobiDB-lite"/>
    </source>
</evidence>
<dbReference type="PANTHER" id="PTHR36151:SF3">
    <property type="entry name" value="ER-BOUND OXYGENASE MPAB_MPAB'_RUBBER OXYGENASE CATALYTIC DOMAIN-CONTAINING PROTEIN"/>
    <property type="match status" value="1"/>
</dbReference>
<proteinExistence type="predicted"/>
<keyword evidence="4" id="KW-1185">Reference proteome</keyword>
<reference evidence="3 4" key="1">
    <citation type="submission" date="2021-07" db="EMBL/GenBank/DDBJ databases">
        <title>Whole Genome Sequence of Nocardia Iowensis.</title>
        <authorList>
            <person name="Lamm A."/>
            <person name="Collins-Fairclough A.M."/>
            <person name="Bunk B."/>
            <person name="Sproer C."/>
        </authorList>
    </citation>
    <scope>NUCLEOTIDE SEQUENCE [LARGE SCALE GENOMIC DNA]</scope>
    <source>
        <strain evidence="3 4">NRRL 5646</strain>
    </source>
</reference>
<dbReference type="Proteomes" id="UP000694257">
    <property type="component" value="Chromosome"/>
</dbReference>
<accession>A0ABX8RLC0</accession>
<evidence type="ECO:0000313" key="4">
    <source>
        <dbReference type="Proteomes" id="UP000694257"/>
    </source>
</evidence>
<feature type="domain" description="ER-bound oxygenase mpaB/mpaB'/Rubber oxygenase catalytic" evidence="2">
    <location>
        <begin position="28"/>
        <end position="265"/>
    </location>
</feature>
<dbReference type="RefSeq" id="WP_218470998.1">
    <property type="nucleotide sequence ID" value="NZ_BAABJN010000006.1"/>
</dbReference>
<feature type="compositionally biased region" description="Polar residues" evidence="1">
    <location>
        <begin position="1"/>
        <end position="13"/>
    </location>
</feature>
<name>A0ABX8RLC0_NOCIO</name>
<dbReference type="InterPro" id="IPR018713">
    <property type="entry name" value="MPAB/Lcp_cat_dom"/>
</dbReference>
<evidence type="ECO:0000313" key="3">
    <source>
        <dbReference type="EMBL" id="QXN90126.1"/>
    </source>
</evidence>
<dbReference type="PANTHER" id="PTHR36151">
    <property type="entry name" value="BLR2777 PROTEIN"/>
    <property type="match status" value="1"/>
</dbReference>
<protein>
    <submittedName>
        <fullName evidence="3">DUF2236 domain-containing protein</fullName>
    </submittedName>
</protein>